<dbReference type="InterPro" id="IPR003339">
    <property type="entry name" value="ABC/ECF_trnsptr_transmembrane"/>
</dbReference>
<dbReference type="Pfam" id="PF02361">
    <property type="entry name" value="CbiQ"/>
    <property type="match status" value="1"/>
</dbReference>
<evidence type="ECO:0000256" key="1">
    <source>
        <dbReference type="ARBA" id="ARBA00004141"/>
    </source>
</evidence>
<dbReference type="EMBL" id="FOFU01000004">
    <property type="protein sequence ID" value="SEQ39093.1"/>
    <property type="molecule type" value="Genomic_DNA"/>
</dbReference>
<evidence type="ECO:0000256" key="4">
    <source>
        <dbReference type="ARBA" id="ARBA00022989"/>
    </source>
</evidence>
<keyword evidence="2" id="KW-1003">Cell membrane</keyword>
<name>A0A1H9FNN8_9SPIR</name>
<dbReference type="AlphaFoldDB" id="A0A1H9FNN8"/>
<feature type="transmembrane region" description="Helical" evidence="6">
    <location>
        <begin position="87"/>
        <end position="112"/>
    </location>
</feature>
<evidence type="ECO:0000313" key="7">
    <source>
        <dbReference type="EMBL" id="SEQ39093.1"/>
    </source>
</evidence>
<dbReference type="PANTHER" id="PTHR34857">
    <property type="entry name" value="SLL0384 PROTEIN"/>
    <property type="match status" value="1"/>
</dbReference>
<dbReference type="PANTHER" id="PTHR34857:SF2">
    <property type="entry name" value="SLL0384 PROTEIN"/>
    <property type="match status" value="1"/>
</dbReference>
<sequence length="241" mass="26862">MEILSATSKKSVLDPRTKLILLVFVSVFVLGNAGGDWAAEFRVALNYLPLFLLLSARRFKPFLFGVFFYTFAYVFAMLVMPHCTGFLNFLILAMCGIVLRFMPGVFTGMYLVSTTTVSEFMSAMERIHMPSQITIPLSVMFRFFPTVMEEASSINKAMAMRDIRCGGTKAFQMIEYRLIPMMTCSVKIGQELSAASLTRGLGGPGKRTNICKIGFGFWDYFTFIALGAGLAITILRGFKVI</sequence>
<organism evidence="7 8">
    <name type="scientific">Treponema bryantii</name>
    <dbReference type="NCBI Taxonomy" id="163"/>
    <lineage>
        <taxon>Bacteria</taxon>
        <taxon>Pseudomonadati</taxon>
        <taxon>Spirochaetota</taxon>
        <taxon>Spirochaetia</taxon>
        <taxon>Spirochaetales</taxon>
        <taxon>Treponemataceae</taxon>
        <taxon>Treponema</taxon>
    </lineage>
</organism>
<comment type="subcellular location">
    <subcellularLocation>
        <location evidence="1">Membrane</location>
        <topology evidence="1">Multi-pass membrane protein</topology>
    </subcellularLocation>
</comment>
<gene>
    <name evidence="7" type="ORF">SAMN04487977_10491</name>
</gene>
<reference evidence="7 8" key="1">
    <citation type="submission" date="2016-10" db="EMBL/GenBank/DDBJ databases">
        <authorList>
            <person name="de Groot N.N."/>
        </authorList>
    </citation>
    <scope>NUCLEOTIDE SEQUENCE [LARGE SCALE GENOMIC DNA]</scope>
    <source>
        <strain evidence="7 8">B25</strain>
    </source>
</reference>
<keyword evidence="3 6" id="KW-0812">Transmembrane</keyword>
<evidence type="ECO:0000256" key="2">
    <source>
        <dbReference type="ARBA" id="ARBA00022475"/>
    </source>
</evidence>
<feature type="transmembrane region" description="Helical" evidence="6">
    <location>
        <begin position="62"/>
        <end position="80"/>
    </location>
</feature>
<proteinExistence type="predicted"/>
<keyword evidence="5 6" id="KW-0472">Membrane</keyword>
<evidence type="ECO:0000256" key="5">
    <source>
        <dbReference type="ARBA" id="ARBA00023136"/>
    </source>
</evidence>
<dbReference type="Proteomes" id="UP000182360">
    <property type="component" value="Unassembled WGS sequence"/>
</dbReference>
<evidence type="ECO:0000313" key="8">
    <source>
        <dbReference type="Proteomes" id="UP000182360"/>
    </source>
</evidence>
<dbReference type="CDD" id="cd16914">
    <property type="entry name" value="EcfT"/>
    <property type="match status" value="1"/>
</dbReference>
<keyword evidence="4 6" id="KW-1133">Transmembrane helix</keyword>
<dbReference type="GO" id="GO:0005886">
    <property type="term" value="C:plasma membrane"/>
    <property type="evidence" value="ECO:0007669"/>
    <property type="project" value="UniProtKB-ARBA"/>
</dbReference>
<keyword evidence="8" id="KW-1185">Reference proteome</keyword>
<dbReference type="InterPro" id="IPR051611">
    <property type="entry name" value="ECF_transporter_component"/>
</dbReference>
<evidence type="ECO:0000256" key="3">
    <source>
        <dbReference type="ARBA" id="ARBA00022692"/>
    </source>
</evidence>
<dbReference type="OrthoDB" id="3730291at2"/>
<feature type="transmembrane region" description="Helical" evidence="6">
    <location>
        <begin position="217"/>
        <end position="238"/>
    </location>
</feature>
<accession>A0A1H9FNN8</accession>
<evidence type="ECO:0000256" key="6">
    <source>
        <dbReference type="SAM" id="Phobius"/>
    </source>
</evidence>
<dbReference type="RefSeq" id="WP_074642929.1">
    <property type="nucleotide sequence ID" value="NZ_FOFU01000004.1"/>
</dbReference>
<protein>
    <submittedName>
        <fullName evidence="7">Energy-coupling factor transport system permease protein</fullName>
    </submittedName>
</protein>